<organism evidence="1 2">
    <name type="scientific">Xylaria curta</name>
    <dbReference type="NCBI Taxonomy" id="42375"/>
    <lineage>
        <taxon>Eukaryota</taxon>
        <taxon>Fungi</taxon>
        <taxon>Dikarya</taxon>
        <taxon>Ascomycota</taxon>
        <taxon>Pezizomycotina</taxon>
        <taxon>Sordariomycetes</taxon>
        <taxon>Xylariomycetidae</taxon>
        <taxon>Xylariales</taxon>
        <taxon>Xylariaceae</taxon>
        <taxon>Xylaria</taxon>
    </lineage>
</organism>
<dbReference type="EMBL" id="JAPDGR010001338">
    <property type="protein sequence ID" value="KAJ2983934.1"/>
    <property type="molecule type" value="Genomic_DNA"/>
</dbReference>
<evidence type="ECO:0000313" key="2">
    <source>
        <dbReference type="Proteomes" id="UP001143856"/>
    </source>
</evidence>
<keyword evidence="2" id="KW-1185">Reference proteome</keyword>
<accession>A0ACC1NZT2</accession>
<reference evidence="1" key="1">
    <citation type="submission" date="2022-10" db="EMBL/GenBank/DDBJ databases">
        <title>Genome Sequence of Xylaria curta.</title>
        <authorList>
            <person name="Buettner E."/>
        </authorList>
    </citation>
    <scope>NUCLEOTIDE SEQUENCE</scope>
    <source>
        <strain evidence="1">Babe10</strain>
    </source>
</reference>
<dbReference type="Proteomes" id="UP001143856">
    <property type="component" value="Unassembled WGS sequence"/>
</dbReference>
<name>A0ACC1NZT2_9PEZI</name>
<evidence type="ECO:0000313" key="1">
    <source>
        <dbReference type="EMBL" id="KAJ2983934.1"/>
    </source>
</evidence>
<protein>
    <submittedName>
        <fullName evidence="1">Uncharacterized protein</fullName>
    </submittedName>
</protein>
<comment type="caution">
    <text evidence="1">The sequence shown here is derived from an EMBL/GenBank/DDBJ whole genome shotgun (WGS) entry which is preliminary data.</text>
</comment>
<gene>
    <name evidence="1" type="ORF">NUW58_g6167</name>
</gene>
<proteinExistence type="predicted"/>
<sequence>MRLASRALRNVQLGWPVSHQQGSLWLLCSQSCAHHIARSAPRHSHGRHSHGTRPFSISPSLGSAADYDLIYSELSDTLKAPVNPSVASLRSTSSSLVQESKDYHKWVSLLADSDRLAVETDFFRQGPAKEWNSRLLVDKFENHGDLALWSCLLDYQMRINGPAGVAHVWKALWGRKALYDVDGPLAEMFWRVMLEGALASDDQSFLEGVWIYSEWMYDLHQVRWPQLYTTVIRHLLRTHQHQRVLQWQLRLTPNFYPGPDEFANIIQEFALDKELYRFDTLPTLYKISPEKSLYNVLLPYLFNLGQSKLAREWRRILIRHGEILLDPAPVRPLLRFMKGYHPNDELTSEELAALKFTPERVPEEEFELSREFMNRVHGQTFGISVKNYNDRLGAKWFASSWLSLNVAISTISALGIENIGPLSLQSIALRTENSKDLLNRISQLQEHGISVVESNYLQLILYLARQNDNELLYDLLQSDLHPDVFDDLNLQTRLIDSATAVSDWRTFRLLLVSRLVVFKRSARRIANSILRLHFQNRNQDGVLHIIQDMKARKIPLNLEEANYIYESLISDYNHGQRALTSRPALFYLSIFRQLKSMDVPVPLSHWKLIMFSMARRGRLGDLERLSVELVDMFLNSPSLRPGFVPLHIWDLPAAIKGPLGGVDNLLGVYIPQDLLSSHGQHPLRELFDSKMITGIIENAFITHPGQGFRTKHGTPLGRGRSQASQITKMLRLFRVLNERGMWLRFRKVQFVVTNCLVAIFGPSTPTDTPRRLMRASNTLTLKEMKTLIDGAWGGKLLPPLGNLINIIQTRNPNATLDSRKLPELTQDKDGDEEILDN</sequence>